<dbReference type="Gene3D" id="1.20.5.440">
    <property type="entry name" value="ATP synthase delta/epsilon subunit, C-terminal domain"/>
    <property type="match status" value="1"/>
</dbReference>
<feature type="domain" description="ATP synthase F1 complex delta/epsilon subunit N-terminal" evidence="18">
    <location>
        <begin position="4"/>
        <end position="83"/>
    </location>
</feature>
<evidence type="ECO:0000256" key="12">
    <source>
        <dbReference type="ARBA" id="ARBA00023310"/>
    </source>
</evidence>
<name>A0A395JQ64_9GAMM</name>
<dbReference type="OrthoDB" id="9791445at2"/>
<evidence type="ECO:0000256" key="7">
    <source>
        <dbReference type="ARBA" id="ARBA00022475"/>
    </source>
</evidence>
<dbReference type="HAMAP" id="MF_00530">
    <property type="entry name" value="ATP_synth_epsil_bac"/>
    <property type="match status" value="1"/>
</dbReference>
<dbReference type="PANTHER" id="PTHR13822">
    <property type="entry name" value="ATP SYNTHASE DELTA/EPSILON CHAIN"/>
    <property type="match status" value="1"/>
</dbReference>
<dbReference type="Proteomes" id="UP000253083">
    <property type="component" value="Unassembled WGS sequence"/>
</dbReference>
<keyword evidence="10 15" id="KW-0472">Membrane</keyword>
<feature type="domain" description="ATP synthase epsilon subunit C-terminal" evidence="17">
    <location>
        <begin position="87"/>
        <end position="131"/>
    </location>
</feature>
<dbReference type="GO" id="GO:0045259">
    <property type="term" value="C:proton-transporting ATP synthase complex"/>
    <property type="evidence" value="ECO:0007669"/>
    <property type="project" value="UniProtKB-KW"/>
</dbReference>
<evidence type="ECO:0000313" key="20">
    <source>
        <dbReference type="Proteomes" id="UP000253083"/>
    </source>
</evidence>
<dbReference type="CDD" id="cd12152">
    <property type="entry name" value="F1-ATPase_delta"/>
    <property type="match status" value="1"/>
</dbReference>
<evidence type="ECO:0000256" key="13">
    <source>
        <dbReference type="ARBA" id="ARBA00030215"/>
    </source>
</evidence>
<dbReference type="SUPFAM" id="SSF46604">
    <property type="entry name" value="Epsilon subunit of F1F0-ATP synthase C-terminal domain"/>
    <property type="match status" value="1"/>
</dbReference>
<dbReference type="EMBL" id="QNRT01000001">
    <property type="protein sequence ID" value="RBP53791.1"/>
    <property type="molecule type" value="Genomic_DNA"/>
</dbReference>
<evidence type="ECO:0000256" key="4">
    <source>
        <dbReference type="ARBA" id="ARBA00011648"/>
    </source>
</evidence>
<evidence type="ECO:0000256" key="11">
    <source>
        <dbReference type="ARBA" id="ARBA00023196"/>
    </source>
</evidence>
<keyword evidence="11 15" id="KW-0139">CF(1)</keyword>
<evidence type="ECO:0000256" key="6">
    <source>
        <dbReference type="ARBA" id="ARBA00022448"/>
    </source>
</evidence>
<comment type="similarity">
    <text evidence="3 15 16">Belongs to the ATPase epsilon chain family.</text>
</comment>
<evidence type="ECO:0000256" key="1">
    <source>
        <dbReference type="ARBA" id="ARBA00003543"/>
    </source>
</evidence>
<dbReference type="Pfam" id="PF00401">
    <property type="entry name" value="ATP-synt_DE"/>
    <property type="match status" value="1"/>
</dbReference>
<comment type="caution">
    <text evidence="19">The sequence shown here is derived from an EMBL/GenBank/DDBJ whole genome shotgun (WGS) entry which is preliminary data.</text>
</comment>
<evidence type="ECO:0000256" key="3">
    <source>
        <dbReference type="ARBA" id="ARBA00005712"/>
    </source>
</evidence>
<dbReference type="NCBIfam" id="NF001847">
    <property type="entry name" value="PRK00571.1-4"/>
    <property type="match status" value="1"/>
</dbReference>
<dbReference type="InterPro" id="IPR001469">
    <property type="entry name" value="ATP_synth_F1_dsu/esu"/>
</dbReference>
<proteinExistence type="inferred from homology"/>
<comment type="subunit">
    <text evidence="4 15 16">F-type ATPases have 2 components, CF(1) - the catalytic core - and CF(0) - the membrane proton channel. CF(1) has five subunits: alpha(3), beta(3), gamma(1), delta(1), epsilon(1). CF(0) has three main subunits: a, b and c.</text>
</comment>
<keyword evidence="12 15" id="KW-0066">ATP synthesis</keyword>
<dbReference type="NCBIfam" id="NF009977">
    <property type="entry name" value="PRK13442.1"/>
    <property type="match status" value="1"/>
</dbReference>
<protein>
    <recommendedName>
        <fullName evidence="5 15">ATP synthase epsilon chain</fullName>
    </recommendedName>
    <alternativeName>
        <fullName evidence="14 15">ATP synthase F1 sector epsilon subunit</fullName>
    </alternativeName>
    <alternativeName>
        <fullName evidence="13 15">F-ATPase epsilon subunit</fullName>
    </alternativeName>
</protein>
<dbReference type="FunFam" id="2.60.15.10:FF:000001">
    <property type="entry name" value="ATP synthase epsilon chain"/>
    <property type="match status" value="1"/>
</dbReference>
<dbReference type="AlphaFoldDB" id="A0A395JQ64"/>
<dbReference type="Pfam" id="PF02823">
    <property type="entry name" value="ATP-synt_DE_N"/>
    <property type="match status" value="1"/>
</dbReference>
<comment type="function">
    <text evidence="1 15">Produces ATP from ADP in the presence of a proton gradient across the membrane.</text>
</comment>
<evidence type="ECO:0000256" key="8">
    <source>
        <dbReference type="ARBA" id="ARBA00022781"/>
    </source>
</evidence>
<dbReference type="InterPro" id="IPR036771">
    <property type="entry name" value="ATPsynth_dsu/esu_N"/>
</dbReference>
<evidence type="ECO:0000256" key="10">
    <source>
        <dbReference type="ARBA" id="ARBA00023136"/>
    </source>
</evidence>
<dbReference type="NCBIfam" id="TIGR01216">
    <property type="entry name" value="ATP_synt_epsi"/>
    <property type="match status" value="1"/>
</dbReference>
<dbReference type="RefSeq" id="WP_113953328.1">
    <property type="nucleotide sequence ID" value="NZ_QNRT01000001.1"/>
</dbReference>
<evidence type="ECO:0000313" key="19">
    <source>
        <dbReference type="EMBL" id="RBP53791.1"/>
    </source>
</evidence>
<comment type="subcellular location">
    <subcellularLocation>
        <location evidence="2 15">Cell membrane</location>
        <topology evidence="2 15">Peripheral membrane protein</topology>
    </subcellularLocation>
</comment>
<evidence type="ECO:0000259" key="17">
    <source>
        <dbReference type="Pfam" id="PF00401"/>
    </source>
</evidence>
<evidence type="ECO:0000256" key="5">
    <source>
        <dbReference type="ARBA" id="ARBA00014480"/>
    </source>
</evidence>
<organism evidence="19 20">
    <name type="scientific">Arenicella xantha</name>
    <dbReference type="NCBI Taxonomy" id="644221"/>
    <lineage>
        <taxon>Bacteria</taxon>
        <taxon>Pseudomonadati</taxon>
        <taxon>Pseudomonadota</taxon>
        <taxon>Gammaproteobacteria</taxon>
        <taxon>Arenicellales</taxon>
        <taxon>Arenicellaceae</taxon>
        <taxon>Arenicella</taxon>
    </lineage>
</organism>
<evidence type="ECO:0000256" key="14">
    <source>
        <dbReference type="ARBA" id="ARBA00031795"/>
    </source>
</evidence>
<dbReference type="FunCoup" id="A0A395JQ64">
    <property type="interactions" value="394"/>
</dbReference>
<dbReference type="SUPFAM" id="SSF51344">
    <property type="entry name" value="Epsilon subunit of F1F0-ATP synthase N-terminal domain"/>
    <property type="match status" value="1"/>
</dbReference>
<dbReference type="InterPro" id="IPR036794">
    <property type="entry name" value="ATP_F1_dsu/esu_C_sf"/>
</dbReference>
<evidence type="ECO:0000256" key="2">
    <source>
        <dbReference type="ARBA" id="ARBA00004202"/>
    </source>
</evidence>
<dbReference type="InterPro" id="IPR020547">
    <property type="entry name" value="ATP_synth_F1_esu_C"/>
</dbReference>
<dbReference type="InParanoid" id="A0A395JQ64"/>
<keyword evidence="6 15" id="KW-0813">Transport</keyword>
<accession>A0A395JQ64</accession>
<evidence type="ECO:0000256" key="15">
    <source>
        <dbReference type="HAMAP-Rule" id="MF_00530"/>
    </source>
</evidence>
<reference evidence="19 20" key="1">
    <citation type="submission" date="2018-06" db="EMBL/GenBank/DDBJ databases">
        <title>Genomic Encyclopedia of Type Strains, Phase IV (KMG-IV): sequencing the most valuable type-strain genomes for metagenomic binning, comparative biology and taxonomic classification.</title>
        <authorList>
            <person name="Goeker M."/>
        </authorList>
    </citation>
    <scope>NUCLEOTIDE SEQUENCE [LARGE SCALE GENOMIC DNA]</scope>
    <source>
        <strain evidence="19 20">DSM 24032</strain>
    </source>
</reference>
<dbReference type="GO" id="GO:0005886">
    <property type="term" value="C:plasma membrane"/>
    <property type="evidence" value="ECO:0007669"/>
    <property type="project" value="UniProtKB-SubCell"/>
</dbReference>
<dbReference type="GO" id="GO:0005524">
    <property type="term" value="F:ATP binding"/>
    <property type="evidence" value="ECO:0007669"/>
    <property type="project" value="UniProtKB-UniRule"/>
</dbReference>
<dbReference type="PANTHER" id="PTHR13822:SF10">
    <property type="entry name" value="ATP SYNTHASE EPSILON CHAIN, CHLOROPLASTIC"/>
    <property type="match status" value="1"/>
</dbReference>
<keyword evidence="20" id="KW-1185">Reference proteome</keyword>
<dbReference type="Gene3D" id="2.60.15.10">
    <property type="entry name" value="F0F1 ATP synthase delta/epsilon subunit, N-terminal"/>
    <property type="match status" value="1"/>
</dbReference>
<sequence>MSTMQVEVVSAENEIFSGEATMLIATATSGELGIYPQHTPLLTSLKPGDVRVQTADGEEQVIYVSGGILEVTPKKVTVLSDTAIRADDLDEAAALDAQRKAEQALKDSKADIDYARARAELAQAAAQLQALKKRMKRR</sequence>
<keyword evidence="7 15" id="KW-1003">Cell membrane</keyword>
<keyword evidence="8 15" id="KW-0375">Hydrogen ion transport</keyword>
<dbReference type="GO" id="GO:0046933">
    <property type="term" value="F:proton-transporting ATP synthase activity, rotational mechanism"/>
    <property type="evidence" value="ECO:0007669"/>
    <property type="project" value="UniProtKB-UniRule"/>
</dbReference>
<evidence type="ECO:0000256" key="16">
    <source>
        <dbReference type="RuleBase" id="RU003656"/>
    </source>
</evidence>
<gene>
    <name evidence="15" type="primary">atpC</name>
    <name evidence="19" type="ORF">DFR28_1011180</name>
</gene>
<evidence type="ECO:0000256" key="9">
    <source>
        <dbReference type="ARBA" id="ARBA00023065"/>
    </source>
</evidence>
<evidence type="ECO:0000259" key="18">
    <source>
        <dbReference type="Pfam" id="PF02823"/>
    </source>
</evidence>
<dbReference type="InterPro" id="IPR020546">
    <property type="entry name" value="ATP_synth_F1_dsu/esu_N"/>
</dbReference>
<keyword evidence="9 15" id="KW-0406">Ion transport</keyword>